<organism evidence="3 4">
    <name type="scientific">Candidatus Enterocloster faecavium</name>
    <dbReference type="NCBI Taxonomy" id="2838560"/>
    <lineage>
        <taxon>Bacteria</taxon>
        <taxon>Bacillati</taxon>
        <taxon>Bacillota</taxon>
        <taxon>Clostridia</taxon>
        <taxon>Lachnospirales</taxon>
        <taxon>Lachnospiraceae</taxon>
        <taxon>Enterocloster</taxon>
    </lineage>
</organism>
<sequence>MTYEQLLEREPYGVGKEEKEKLLTGLLEDLTEDHMARCQAYGRAMGLLREAFSKERGIKGMIPVPASAFKQEGFASISEEEVFKVMTSSGTSGQTPSRILLDRQTAQRQQKTLERIGSSFLGKKRLPMLIIDSPDVLKDRELFSARGAGILGFSIFGARRRYGLKRDMSLNLEEIETLVREAAGGKILVFGFTYMVWKYFYEPLKNAGITLNLSGGVLIHGGGWKKLQDQAVSPEEFRREIQRVTGISQVRSYYGMAEQTGSIYMECEYGHLHASTYSDILIRNMEDFSCCPNGEEGVVEVLSPMAGSYPGHVLLTEDKGIILGEDDCKCGRKGKYFQITGRIRQAEVRGCSDTFEEKNAKKLKQPQELVLLAGSMELNPRPFKAFSEPAMAFFQRLSEKIRCLERSQSSQELRALSFWLRASHLKKMKEKLGESMRLGRGVAFHIAPSNVPYLFVYSCALGILSGNSCRVRVPEKLKDEALIGCIQRLLREEDFRWLGERISIVSYDHSQEHWTRKFTEECDVRLLWGGDEAVRSLRRIPVGPGALDIAFPDRVSMAVLDWRRVVELPPEEMRSLAARFYGDTYSLDQNGCSCPKLVCWLGEGEGREEMVRGFWDAVAQEASAYQLTEYKASRKYACLWRQLIDGGGRTVMTWGNRLYVTMLSGAMEPERLEEKMAAQRFGSFLQCFLDRMEELVPFLSDRIQTVDVLGVKEEEIWNLAADYGLRGVCRVVPVGQALWMDMNWDGKEIWHMLSRKAGD</sequence>
<dbReference type="InterPro" id="IPR042099">
    <property type="entry name" value="ANL_N_sf"/>
</dbReference>
<proteinExistence type="predicted"/>
<dbReference type="InterPro" id="IPR008670">
    <property type="entry name" value="CoA_reduct_LuxC"/>
</dbReference>
<protein>
    <recommendedName>
        <fullName evidence="2">Acyl-protein synthetase LuxE domain-containing protein</fullName>
    </recommendedName>
</protein>
<reference evidence="3" key="2">
    <citation type="submission" date="2021-04" db="EMBL/GenBank/DDBJ databases">
        <authorList>
            <person name="Gilroy R."/>
        </authorList>
    </citation>
    <scope>NUCLEOTIDE SEQUENCE</scope>
    <source>
        <strain evidence="3">CHK188-4685</strain>
    </source>
</reference>
<dbReference type="InterPro" id="IPR007534">
    <property type="entry name" value="LuxE"/>
</dbReference>
<evidence type="ECO:0000313" key="4">
    <source>
        <dbReference type="Proteomes" id="UP000886804"/>
    </source>
</evidence>
<evidence type="ECO:0000256" key="1">
    <source>
        <dbReference type="ARBA" id="ARBA00022857"/>
    </source>
</evidence>
<dbReference type="GO" id="GO:0008218">
    <property type="term" value="P:bioluminescence"/>
    <property type="evidence" value="ECO:0007669"/>
    <property type="project" value="InterPro"/>
</dbReference>
<feature type="domain" description="Acyl-protein synthetase LuxE" evidence="2">
    <location>
        <begin position="6"/>
        <end position="358"/>
    </location>
</feature>
<reference evidence="3" key="1">
    <citation type="journal article" date="2021" name="PeerJ">
        <title>Extensive microbial diversity within the chicken gut microbiome revealed by metagenomics and culture.</title>
        <authorList>
            <person name="Gilroy R."/>
            <person name="Ravi A."/>
            <person name="Getino M."/>
            <person name="Pursley I."/>
            <person name="Horton D.L."/>
            <person name="Alikhan N.F."/>
            <person name="Baker D."/>
            <person name="Gharbi K."/>
            <person name="Hall N."/>
            <person name="Watson M."/>
            <person name="Adriaenssens E.M."/>
            <person name="Foster-Nyarko E."/>
            <person name="Jarju S."/>
            <person name="Secka A."/>
            <person name="Antonio M."/>
            <person name="Oren A."/>
            <person name="Chaudhuri R.R."/>
            <person name="La Ragione R."/>
            <person name="Hildebrand F."/>
            <person name="Pallen M.J."/>
        </authorList>
    </citation>
    <scope>NUCLEOTIDE SEQUENCE</scope>
    <source>
        <strain evidence="3">CHK188-4685</strain>
    </source>
</reference>
<evidence type="ECO:0000259" key="2">
    <source>
        <dbReference type="Pfam" id="PF04443"/>
    </source>
</evidence>
<evidence type="ECO:0000313" key="3">
    <source>
        <dbReference type="EMBL" id="HJB07691.1"/>
    </source>
</evidence>
<dbReference type="GO" id="GO:0047474">
    <property type="term" value="F:long-chain fatty acid--protein ligase activity"/>
    <property type="evidence" value="ECO:0007669"/>
    <property type="project" value="InterPro"/>
</dbReference>
<accession>A0A9D2L883</accession>
<comment type="caution">
    <text evidence="3">The sequence shown here is derived from an EMBL/GenBank/DDBJ whole genome shotgun (WGS) entry which is preliminary data.</text>
</comment>
<dbReference type="GO" id="GO:0003995">
    <property type="term" value="F:acyl-CoA dehydrogenase activity"/>
    <property type="evidence" value="ECO:0007669"/>
    <property type="project" value="InterPro"/>
</dbReference>
<dbReference type="AlphaFoldDB" id="A0A9D2L883"/>
<gene>
    <name evidence="3" type="ORF">H9716_07475</name>
</gene>
<dbReference type="Proteomes" id="UP000886804">
    <property type="component" value="Unassembled WGS sequence"/>
</dbReference>
<dbReference type="EMBL" id="DWYS01000090">
    <property type="protein sequence ID" value="HJB07691.1"/>
    <property type="molecule type" value="Genomic_DNA"/>
</dbReference>
<keyword evidence="1" id="KW-0521">NADP</keyword>
<dbReference type="Pfam" id="PF04443">
    <property type="entry name" value="LuxE"/>
    <property type="match status" value="1"/>
</dbReference>
<name>A0A9D2L883_9FIRM</name>
<dbReference type="Gene3D" id="3.40.50.12780">
    <property type="entry name" value="N-terminal domain of ligase-like"/>
    <property type="match status" value="1"/>
</dbReference>
<dbReference type="Pfam" id="PF05893">
    <property type="entry name" value="LuxC"/>
    <property type="match status" value="1"/>
</dbReference>